<proteinExistence type="predicted"/>
<gene>
    <name evidence="2" type="ORF">UFOVP1008_14</name>
    <name evidence="3" type="ORF">UFOVP1160_32</name>
    <name evidence="4" type="ORF">UFOVP1352_18</name>
    <name evidence="1" type="ORF">UFOVP498_22</name>
</gene>
<name>A0A6J5S0P2_9CAUD</name>
<evidence type="ECO:0000313" key="4">
    <source>
        <dbReference type="EMBL" id="CAB4199851.1"/>
    </source>
</evidence>
<dbReference type="EMBL" id="LR796467">
    <property type="protein sequence ID" value="CAB4146522.1"/>
    <property type="molecule type" value="Genomic_DNA"/>
</dbReference>
<evidence type="ECO:0000313" key="1">
    <source>
        <dbReference type="EMBL" id="CAB4146522.1"/>
    </source>
</evidence>
<reference evidence="4" key="1">
    <citation type="submission" date="2020-05" db="EMBL/GenBank/DDBJ databases">
        <authorList>
            <person name="Chiriac C."/>
            <person name="Salcher M."/>
            <person name="Ghai R."/>
            <person name="Kavagutti S V."/>
        </authorList>
    </citation>
    <scope>NUCLEOTIDE SEQUENCE</scope>
</reference>
<evidence type="ECO:0000313" key="2">
    <source>
        <dbReference type="EMBL" id="CAB4177579.1"/>
    </source>
</evidence>
<dbReference type="EMBL" id="LR797301">
    <property type="protein sequence ID" value="CAB4199851.1"/>
    <property type="molecule type" value="Genomic_DNA"/>
</dbReference>
<accession>A0A6J5S0P2</accession>
<dbReference type="EMBL" id="LR796954">
    <property type="protein sequence ID" value="CAB4177579.1"/>
    <property type="molecule type" value="Genomic_DNA"/>
</dbReference>
<protein>
    <submittedName>
        <fullName evidence="4">Uncharacterized protein</fullName>
    </submittedName>
</protein>
<organism evidence="4">
    <name type="scientific">uncultured Caudovirales phage</name>
    <dbReference type="NCBI Taxonomy" id="2100421"/>
    <lineage>
        <taxon>Viruses</taxon>
        <taxon>Duplodnaviria</taxon>
        <taxon>Heunggongvirae</taxon>
        <taxon>Uroviricota</taxon>
        <taxon>Caudoviricetes</taxon>
        <taxon>Peduoviridae</taxon>
        <taxon>Maltschvirus</taxon>
        <taxon>Maltschvirus maltsch</taxon>
    </lineage>
</organism>
<evidence type="ECO:0000313" key="3">
    <source>
        <dbReference type="EMBL" id="CAB4187356.1"/>
    </source>
</evidence>
<sequence>MNAAALAIFLTETKGSCLARWKGRMTASEQRGLFGRFLGKGTIYINGADETVEHWVKTGFGMDADCTASIKWSALSA</sequence>
<dbReference type="EMBL" id="LR797110">
    <property type="protein sequence ID" value="CAB4187356.1"/>
    <property type="molecule type" value="Genomic_DNA"/>
</dbReference>